<proteinExistence type="predicted"/>
<feature type="domain" description="NodB homology" evidence="1">
    <location>
        <begin position="33"/>
        <end position="216"/>
    </location>
</feature>
<dbReference type="EMBL" id="CP034550">
    <property type="protein sequence ID" value="QFZ20657.1"/>
    <property type="molecule type" value="Genomic_DNA"/>
</dbReference>
<dbReference type="GO" id="GO:0016810">
    <property type="term" value="F:hydrolase activity, acting on carbon-nitrogen (but not peptide) bonds"/>
    <property type="evidence" value="ECO:0007669"/>
    <property type="project" value="InterPro"/>
</dbReference>
<dbReference type="PANTHER" id="PTHR10587">
    <property type="entry name" value="GLYCOSYL TRANSFERASE-RELATED"/>
    <property type="match status" value="1"/>
</dbReference>
<dbReference type="KEGG" id="ssyi:EKG83_27540"/>
<dbReference type="SUPFAM" id="SSF88713">
    <property type="entry name" value="Glycoside hydrolase/deacetylase"/>
    <property type="match status" value="1"/>
</dbReference>
<dbReference type="Pfam" id="PF01522">
    <property type="entry name" value="Polysacc_deac_1"/>
    <property type="match status" value="1"/>
</dbReference>
<sequence>MGGSSGVRRLAEPVERLFGGIIGSVCAVRTSAPHVVLTYDDGPEPGSTEAVLEALRAFRATATFFVLMTRVRRFPGLLAEVVAEGHEVGLHGLDHRRLTGFPADEVERRTRSGRAELEDVIGRAVTWFRPPYGTQSPRTWRAVTRDGLVPVLWGPTLRDWQDVSQDERVAGALRGSRGGAIVLGHDGFAGPEDGVDDGPAPLVDRGDLTRRLLRACGERGLVGRSLGDALVVGEQSRRAWFRR</sequence>
<dbReference type="PROSITE" id="PS51677">
    <property type="entry name" value="NODB"/>
    <property type="match status" value="1"/>
</dbReference>
<dbReference type="OrthoDB" id="9763050at2"/>
<dbReference type="GO" id="GO:0005975">
    <property type="term" value="P:carbohydrate metabolic process"/>
    <property type="evidence" value="ECO:0007669"/>
    <property type="project" value="InterPro"/>
</dbReference>
<keyword evidence="3" id="KW-1185">Reference proteome</keyword>
<dbReference type="PANTHER" id="PTHR10587:SF137">
    <property type="entry name" value="4-DEOXY-4-FORMAMIDO-L-ARABINOSE-PHOSPHOUNDECAPRENOL DEFORMYLASE ARND-RELATED"/>
    <property type="match status" value="1"/>
</dbReference>
<dbReference type="InterPro" id="IPR011330">
    <property type="entry name" value="Glyco_hydro/deAcase_b/a-brl"/>
</dbReference>
<evidence type="ECO:0000313" key="2">
    <source>
        <dbReference type="EMBL" id="QFZ20657.1"/>
    </source>
</evidence>
<reference evidence="3" key="1">
    <citation type="journal article" date="2021" name="Curr. Microbiol.">
        <title>Complete genome of nocamycin-producing strain Saccharothrix syringae NRRL B-16468 reveals the biosynthetic potential for secondary metabolites.</title>
        <authorList>
            <person name="Mo X."/>
            <person name="Yang S."/>
        </authorList>
    </citation>
    <scope>NUCLEOTIDE SEQUENCE [LARGE SCALE GENOMIC DNA]</scope>
    <source>
        <strain evidence="3">ATCC 51364 / DSM 43886 / JCM 6844 / KCTC 9398 / NBRC 14523 / NRRL B-16468 / INA 2240</strain>
    </source>
</reference>
<name>A0A5Q0H331_SACSY</name>
<dbReference type="CDD" id="cd10917">
    <property type="entry name" value="CE4_NodB_like_6s_7s"/>
    <property type="match status" value="1"/>
</dbReference>
<gene>
    <name evidence="2" type="ORF">EKG83_27540</name>
</gene>
<dbReference type="AlphaFoldDB" id="A0A5Q0H331"/>
<evidence type="ECO:0000259" key="1">
    <source>
        <dbReference type="PROSITE" id="PS51677"/>
    </source>
</evidence>
<organism evidence="2 3">
    <name type="scientific">Saccharothrix syringae</name>
    <name type="common">Nocardiopsis syringae</name>
    <dbReference type="NCBI Taxonomy" id="103733"/>
    <lineage>
        <taxon>Bacteria</taxon>
        <taxon>Bacillati</taxon>
        <taxon>Actinomycetota</taxon>
        <taxon>Actinomycetes</taxon>
        <taxon>Pseudonocardiales</taxon>
        <taxon>Pseudonocardiaceae</taxon>
        <taxon>Saccharothrix</taxon>
    </lineage>
</organism>
<accession>A0A5Q0H331</accession>
<dbReference type="InterPro" id="IPR002509">
    <property type="entry name" value="NODB_dom"/>
</dbReference>
<dbReference type="InterPro" id="IPR050248">
    <property type="entry name" value="Polysacc_deacetylase_ArnD"/>
</dbReference>
<evidence type="ECO:0000313" key="3">
    <source>
        <dbReference type="Proteomes" id="UP000325787"/>
    </source>
</evidence>
<dbReference type="Proteomes" id="UP000325787">
    <property type="component" value="Chromosome"/>
</dbReference>
<dbReference type="Gene3D" id="3.20.20.370">
    <property type="entry name" value="Glycoside hydrolase/deacetylase"/>
    <property type="match status" value="1"/>
</dbReference>
<protein>
    <submittedName>
        <fullName evidence="2">Polysaccharide deacetylase family protein</fullName>
    </submittedName>
</protein>